<dbReference type="KEGG" id="soy:115888974"/>
<feature type="chain" id="PRO_5026658461" evidence="1">
    <location>
        <begin position="17"/>
        <end position="130"/>
    </location>
</feature>
<dbReference type="InterPro" id="IPR006170">
    <property type="entry name" value="PBP/GOBP"/>
</dbReference>
<gene>
    <name evidence="3" type="primary">LOC115888974</name>
</gene>
<organism evidence="2 3">
    <name type="scientific">Sitophilus oryzae</name>
    <name type="common">Rice weevil</name>
    <name type="synonym">Curculio oryzae</name>
    <dbReference type="NCBI Taxonomy" id="7048"/>
    <lineage>
        <taxon>Eukaryota</taxon>
        <taxon>Metazoa</taxon>
        <taxon>Ecdysozoa</taxon>
        <taxon>Arthropoda</taxon>
        <taxon>Hexapoda</taxon>
        <taxon>Insecta</taxon>
        <taxon>Pterygota</taxon>
        <taxon>Neoptera</taxon>
        <taxon>Endopterygota</taxon>
        <taxon>Coleoptera</taxon>
        <taxon>Polyphaga</taxon>
        <taxon>Cucujiformia</taxon>
        <taxon>Curculionidae</taxon>
        <taxon>Dryophthorinae</taxon>
        <taxon>Sitophilus</taxon>
    </lineage>
</organism>
<dbReference type="Gene3D" id="1.10.238.20">
    <property type="entry name" value="Pheromone/general odorant binding protein domain"/>
    <property type="match status" value="1"/>
</dbReference>
<name>A0A6J2YN79_SITOR</name>
<keyword evidence="2" id="KW-1185">Reference proteome</keyword>
<dbReference type="InParanoid" id="A0A6J2YN79"/>
<keyword evidence="1" id="KW-0732">Signal</keyword>
<proteinExistence type="predicted"/>
<dbReference type="RefSeq" id="XP_030764726.1">
    <property type="nucleotide sequence ID" value="XM_030908866.1"/>
</dbReference>
<dbReference type="SUPFAM" id="SSF47565">
    <property type="entry name" value="Insect pheromone/odorant-binding proteins"/>
    <property type="match status" value="1"/>
</dbReference>
<reference evidence="3" key="1">
    <citation type="submission" date="2025-08" db="UniProtKB">
        <authorList>
            <consortium name="RefSeq"/>
        </authorList>
    </citation>
    <scope>IDENTIFICATION</scope>
    <source>
        <tissue evidence="3">Gonads</tissue>
    </source>
</reference>
<dbReference type="Proteomes" id="UP000504635">
    <property type="component" value="Unplaced"/>
</dbReference>
<dbReference type="InterPro" id="IPR036728">
    <property type="entry name" value="PBP_GOBP_sf"/>
</dbReference>
<feature type="signal peptide" evidence="1">
    <location>
        <begin position="1"/>
        <end position="16"/>
    </location>
</feature>
<dbReference type="SMART" id="SM00708">
    <property type="entry name" value="PhBP"/>
    <property type="match status" value="1"/>
</dbReference>
<evidence type="ECO:0000313" key="2">
    <source>
        <dbReference type="Proteomes" id="UP000504635"/>
    </source>
</evidence>
<evidence type="ECO:0000313" key="3">
    <source>
        <dbReference type="RefSeq" id="XP_030764726.1"/>
    </source>
</evidence>
<dbReference type="AlphaFoldDB" id="A0A6J2YN79"/>
<protein>
    <submittedName>
        <fullName evidence="3">Uncharacterized protein LOC115888974</fullName>
    </submittedName>
</protein>
<sequence>MRNIVVFLLMSYFAYGTCNLTPEQKKTVIEVQQNCLKKTGATAEMVLDAFAGKFTDAPEFKKQLVCVKMEQGVIDEAGAYHKDILKEHMLKLLPDEATIDSMLEKCYVVQEDLEQTAYDMIKCFHKVKSS</sequence>
<dbReference type="OrthoDB" id="6693014at2759"/>
<dbReference type="Pfam" id="PF01395">
    <property type="entry name" value="PBP_GOBP"/>
    <property type="match status" value="1"/>
</dbReference>
<dbReference type="CDD" id="cd23992">
    <property type="entry name" value="PBP_GOBP"/>
    <property type="match status" value="1"/>
</dbReference>
<evidence type="ECO:0000256" key="1">
    <source>
        <dbReference type="SAM" id="SignalP"/>
    </source>
</evidence>
<dbReference type="GeneID" id="115888974"/>
<accession>A0A6J2YN79</accession>
<dbReference type="GO" id="GO:0005549">
    <property type="term" value="F:odorant binding"/>
    <property type="evidence" value="ECO:0007669"/>
    <property type="project" value="InterPro"/>
</dbReference>